<dbReference type="Gene3D" id="1.10.10.1590">
    <property type="entry name" value="NADH-quinone oxidoreductase subunit E"/>
    <property type="match status" value="1"/>
</dbReference>
<dbReference type="InterPro" id="IPR028431">
    <property type="entry name" value="NADP_DH_HndA-like"/>
</dbReference>
<dbReference type="Proteomes" id="UP000229740">
    <property type="component" value="Unassembled WGS sequence"/>
</dbReference>
<feature type="binding site" evidence="7">
    <location>
        <position position="85"/>
    </location>
    <ligand>
        <name>[2Fe-2S] cluster</name>
        <dbReference type="ChEBI" id="CHEBI:190135"/>
    </ligand>
</feature>
<dbReference type="CDD" id="cd03064">
    <property type="entry name" value="TRX_Fd_NuoE"/>
    <property type="match status" value="1"/>
</dbReference>
<dbReference type="GO" id="GO:0046872">
    <property type="term" value="F:metal ion binding"/>
    <property type="evidence" value="ECO:0007669"/>
    <property type="project" value="UniProtKB-KW"/>
</dbReference>
<proteinExistence type="inferred from homology"/>
<dbReference type="SUPFAM" id="SSF52833">
    <property type="entry name" value="Thioredoxin-like"/>
    <property type="match status" value="1"/>
</dbReference>
<dbReference type="InterPro" id="IPR041921">
    <property type="entry name" value="NuoE_N"/>
</dbReference>
<evidence type="ECO:0000256" key="6">
    <source>
        <dbReference type="ARBA" id="ARBA00034078"/>
    </source>
</evidence>
<sequence length="163" mass="18616">MPPELYQELDNYINQFDIQPRDPRKKEFLIQCLHKAQDIFGYLPEEIQLHVANKLSIHHAEVSGVISFYNYFTTTPKGKFRVNVCMGTACYVKGADKVLLEFERVLGIKSGEVTPDQNFSIESLRCVGACGLAPVVMINEKVYGKVKTEQVREILEHYFVELG</sequence>
<dbReference type="Gene3D" id="3.40.30.10">
    <property type="entry name" value="Glutaredoxin"/>
    <property type="match status" value="1"/>
</dbReference>
<keyword evidence="2 7" id="KW-0001">2Fe-2S</keyword>
<protein>
    <submittedName>
        <fullName evidence="8">NAD(P)H-dependent oxidoreductase subunit E</fullName>
    </submittedName>
</protein>
<evidence type="ECO:0000256" key="7">
    <source>
        <dbReference type="PIRSR" id="PIRSR000216-1"/>
    </source>
</evidence>
<dbReference type="InterPro" id="IPR036249">
    <property type="entry name" value="Thioredoxin-like_sf"/>
</dbReference>
<keyword evidence="4 7" id="KW-0408">Iron</keyword>
<gene>
    <name evidence="8" type="ORF">CSB45_01275</name>
</gene>
<dbReference type="FunFam" id="3.40.30.10:FF:000015">
    <property type="entry name" value="NADH-quinone oxidoreductase subunit E"/>
    <property type="match status" value="1"/>
</dbReference>
<dbReference type="AlphaFoldDB" id="A0A2G6EAQ3"/>
<reference evidence="8 9" key="1">
    <citation type="submission" date="2017-10" db="EMBL/GenBank/DDBJ databases">
        <title>Novel microbial diversity and functional potential in the marine mammal oral microbiome.</title>
        <authorList>
            <person name="Dudek N.K."/>
            <person name="Sun C.L."/>
            <person name="Burstein D."/>
            <person name="Kantor R.S."/>
            <person name="Aliaga Goltsman D.S."/>
            <person name="Bik E.M."/>
            <person name="Thomas B.C."/>
            <person name="Banfield J.F."/>
            <person name="Relman D.A."/>
        </authorList>
    </citation>
    <scope>NUCLEOTIDE SEQUENCE [LARGE SCALE GENOMIC DNA]</scope>
    <source>
        <strain evidence="8">DOLZORAL124_49_17</strain>
    </source>
</reference>
<feature type="binding site" evidence="7">
    <location>
        <position position="130"/>
    </location>
    <ligand>
        <name>[2Fe-2S] cluster</name>
        <dbReference type="ChEBI" id="CHEBI:190135"/>
    </ligand>
</feature>
<evidence type="ECO:0000256" key="1">
    <source>
        <dbReference type="ARBA" id="ARBA00010643"/>
    </source>
</evidence>
<evidence type="ECO:0000256" key="4">
    <source>
        <dbReference type="ARBA" id="ARBA00023004"/>
    </source>
</evidence>
<dbReference type="PIRSF" id="PIRSF000216">
    <property type="entry name" value="NADH_DH_24kDa"/>
    <property type="match status" value="1"/>
</dbReference>
<dbReference type="InterPro" id="IPR002023">
    <property type="entry name" value="NuoE-like"/>
</dbReference>
<dbReference type="PANTHER" id="PTHR43342">
    <property type="entry name" value="NADH-QUINONE OXIDOREDUCTASE, E SUBUNIT"/>
    <property type="match status" value="1"/>
</dbReference>
<evidence type="ECO:0000313" key="9">
    <source>
        <dbReference type="Proteomes" id="UP000229740"/>
    </source>
</evidence>
<dbReference type="Pfam" id="PF01257">
    <property type="entry name" value="2Fe-2S_thioredx"/>
    <property type="match status" value="1"/>
</dbReference>
<keyword evidence="3 7" id="KW-0479">Metal-binding</keyword>
<feature type="binding site" evidence="7">
    <location>
        <position position="90"/>
    </location>
    <ligand>
        <name>[2Fe-2S] cluster</name>
        <dbReference type="ChEBI" id="CHEBI:190135"/>
    </ligand>
</feature>
<evidence type="ECO:0000256" key="2">
    <source>
        <dbReference type="ARBA" id="ARBA00022714"/>
    </source>
</evidence>
<comment type="cofactor">
    <cofactor evidence="7">
        <name>[2Fe-2S] cluster</name>
        <dbReference type="ChEBI" id="CHEBI:190135"/>
    </cofactor>
    <text evidence="7">Binds 1 [2Fe-2S] cluster.</text>
</comment>
<comment type="similarity">
    <text evidence="1">Belongs to the complex I 24 kDa subunit family.</text>
</comment>
<evidence type="ECO:0000256" key="3">
    <source>
        <dbReference type="ARBA" id="ARBA00022723"/>
    </source>
</evidence>
<keyword evidence="5 7" id="KW-0411">Iron-sulfur</keyword>
<evidence type="ECO:0000313" key="8">
    <source>
        <dbReference type="EMBL" id="PID59173.1"/>
    </source>
</evidence>
<accession>A0A2G6EAQ3</accession>
<dbReference type="EMBL" id="PDPS01000020">
    <property type="protein sequence ID" value="PID59173.1"/>
    <property type="molecule type" value="Genomic_DNA"/>
</dbReference>
<dbReference type="PANTHER" id="PTHR43342:SF2">
    <property type="entry name" value="POTENTIAL NAD-REDUCING HYDROGENASE SUBUNIT"/>
    <property type="match status" value="1"/>
</dbReference>
<dbReference type="GO" id="GO:0051537">
    <property type="term" value="F:2 iron, 2 sulfur cluster binding"/>
    <property type="evidence" value="ECO:0007669"/>
    <property type="project" value="UniProtKB-KW"/>
</dbReference>
<organism evidence="8 9">
    <name type="scientific">candidate division KSB3 bacterium</name>
    <dbReference type="NCBI Taxonomy" id="2044937"/>
    <lineage>
        <taxon>Bacteria</taxon>
        <taxon>candidate division KSB3</taxon>
    </lineage>
</organism>
<name>A0A2G6EAQ3_9BACT</name>
<comment type="caution">
    <text evidence="8">The sequence shown here is derived from an EMBL/GenBank/DDBJ whole genome shotgun (WGS) entry which is preliminary data.</text>
</comment>
<evidence type="ECO:0000256" key="5">
    <source>
        <dbReference type="ARBA" id="ARBA00023014"/>
    </source>
</evidence>
<feature type="binding site" evidence="7">
    <location>
        <position position="126"/>
    </location>
    <ligand>
        <name>[2Fe-2S] cluster</name>
        <dbReference type="ChEBI" id="CHEBI:190135"/>
    </ligand>
</feature>
<comment type="cofactor">
    <cofactor evidence="6">
        <name>[2Fe-2S] cluster</name>
        <dbReference type="ChEBI" id="CHEBI:190135"/>
    </cofactor>
</comment>
<dbReference type="GO" id="GO:0016491">
    <property type="term" value="F:oxidoreductase activity"/>
    <property type="evidence" value="ECO:0007669"/>
    <property type="project" value="InterPro"/>
</dbReference>
<dbReference type="InterPro" id="IPR042128">
    <property type="entry name" value="NuoE_dom"/>
</dbReference>